<reference evidence="2" key="1">
    <citation type="submission" date="2018-05" db="EMBL/GenBank/DDBJ databases">
        <authorList>
            <person name="Lanie J.A."/>
            <person name="Ng W.-L."/>
            <person name="Kazmierczak K.M."/>
            <person name="Andrzejewski T.M."/>
            <person name="Davidsen T.M."/>
            <person name="Wayne K.J."/>
            <person name="Tettelin H."/>
            <person name="Glass J.I."/>
            <person name="Rusch D."/>
            <person name="Podicherti R."/>
            <person name="Tsui H.-C.T."/>
            <person name="Winkler M.E."/>
        </authorList>
    </citation>
    <scope>NUCLEOTIDE SEQUENCE</scope>
</reference>
<accession>A0A382ER49</accession>
<proteinExistence type="predicted"/>
<evidence type="ECO:0000256" key="1">
    <source>
        <dbReference type="SAM" id="MobiDB-lite"/>
    </source>
</evidence>
<dbReference type="Gene3D" id="3.30.1540.10">
    <property type="entry name" value="formyl-coa transferase, domain 3"/>
    <property type="match status" value="1"/>
</dbReference>
<dbReference type="InterPro" id="IPR023606">
    <property type="entry name" value="CoA-Trfase_III_dom_1_sf"/>
</dbReference>
<dbReference type="Gene3D" id="3.40.50.10540">
    <property type="entry name" value="Crotonobetainyl-coa:carnitine coa-transferase, domain 1"/>
    <property type="match status" value="1"/>
</dbReference>
<dbReference type="InterPro" id="IPR050509">
    <property type="entry name" value="CoA-transferase_III"/>
</dbReference>
<dbReference type="EMBL" id="UINC01045639">
    <property type="protein sequence ID" value="SVB52634.1"/>
    <property type="molecule type" value="Genomic_DNA"/>
</dbReference>
<dbReference type="GO" id="GO:0003824">
    <property type="term" value="F:catalytic activity"/>
    <property type="evidence" value="ECO:0007669"/>
    <property type="project" value="InterPro"/>
</dbReference>
<protein>
    <recommendedName>
        <fullName evidence="3">CoA transferase</fullName>
    </recommendedName>
</protein>
<dbReference type="Pfam" id="PF02515">
    <property type="entry name" value="CoA_transf_3"/>
    <property type="match status" value="1"/>
</dbReference>
<evidence type="ECO:0008006" key="3">
    <source>
        <dbReference type="Google" id="ProtNLM"/>
    </source>
</evidence>
<dbReference type="InterPro" id="IPR003673">
    <property type="entry name" value="CoA-Trfase_fam_III"/>
</dbReference>
<dbReference type="Gene3D" id="3.30.60.110">
    <property type="match status" value="1"/>
</dbReference>
<dbReference type="InterPro" id="IPR044855">
    <property type="entry name" value="CoA-Trfase_III_dom3_sf"/>
</dbReference>
<sequence length="358" mass="39189">MLEGIRIIELEGLGPGPFAAMMLADLGADVIVVHRPSSPHPLMPEENIIDRGKRSIVLDLKNKDDLANMKKLIATANGLIEGFRPGVMEALGLGPEILHKDHPGLVYGRMTGWGQNGPKAKDAGHDLNYIALSGALWYASSAGTPPFTPPTLAGDIGGGALYLVAGILAGLLKAQNTGKGTVVDAAIVDGSAHMMNLLMSTQAAGLLSPNRGESFLDGPPWSRCYACADDEWISVQCLEPKFYAVFIEKLDLKNDPDFNQQMDQSVWPKMTSTLELLFSQYPLKHWQELFENSDACVAPVYRPQESNNHPHIAERDIWFKVNQQLQARPAPRFDGQIQEPKPSPRRGEHTQEILNSIL</sequence>
<dbReference type="PANTHER" id="PTHR48228:SF5">
    <property type="entry name" value="ALPHA-METHYLACYL-COA RACEMASE"/>
    <property type="match status" value="1"/>
</dbReference>
<gene>
    <name evidence="2" type="ORF">METZ01_LOCUS205488</name>
</gene>
<dbReference type="AlphaFoldDB" id="A0A382ER49"/>
<organism evidence="2">
    <name type="scientific">marine metagenome</name>
    <dbReference type="NCBI Taxonomy" id="408172"/>
    <lineage>
        <taxon>unclassified sequences</taxon>
        <taxon>metagenomes</taxon>
        <taxon>ecological metagenomes</taxon>
    </lineage>
</organism>
<feature type="region of interest" description="Disordered" evidence="1">
    <location>
        <begin position="331"/>
        <end position="352"/>
    </location>
</feature>
<evidence type="ECO:0000313" key="2">
    <source>
        <dbReference type="EMBL" id="SVB52634.1"/>
    </source>
</evidence>
<dbReference type="SUPFAM" id="SSF89796">
    <property type="entry name" value="CoA-transferase family III (CaiB/BaiF)"/>
    <property type="match status" value="1"/>
</dbReference>
<name>A0A382ER49_9ZZZZ</name>
<dbReference type="PANTHER" id="PTHR48228">
    <property type="entry name" value="SUCCINYL-COA--D-CITRAMALATE COA-TRANSFERASE"/>
    <property type="match status" value="1"/>
</dbReference>